<dbReference type="CDD" id="cd04301">
    <property type="entry name" value="NAT_SF"/>
    <property type="match status" value="1"/>
</dbReference>
<dbReference type="RefSeq" id="WP_224141033.1">
    <property type="nucleotide sequence ID" value="NZ_JAIQUM010000060.1"/>
</dbReference>
<evidence type="ECO:0000313" key="2">
    <source>
        <dbReference type="EMBL" id="MBZ5752584.1"/>
    </source>
</evidence>
<dbReference type="InterPro" id="IPR016181">
    <property type="entry name" value="Acyl_CoA_acyltransferase"/>
</dbReference>
<dbReference type="Gene3D" id="3.40.630.30">
    <property type="match status" value="1"/>
</dbReference>
<protein>
    <submittedName>
        <fullName evidence="2">GNAT family N-acetyltransferase</fullName>
    </submittedName>
</protein>
<dbReference type="SUPFAM" id="SSF55729">
    <property type="entry name" value="Acyl-CoA N-acyltransferases (Nat)"/>
    <property type="match status" value="1"/>
</dbReference>
<accession>A0ABS7UWH1</accession>
<reference evidence="2" key="1">
    <citation type="submission" date="2024-05" db="EMBL/GenBank/DDBJ databases">
        <title>Metabacillus sp. nov., isolated from the rhizosphere soil of tomato plants.</title>
        <authorList>
            <person name="Ma R."/>
        </authorList>
    </citation>
    <scope>NUCLEOTIDE SEQUENCE</scope>
    <source>
        <strain evidence="2">DBTR6</strain>
    </source>
</reference>
<dbReference type="PROSITE" id="PS51186">
    <property type="entry name" value="GNAT"/>
    <property type="match status" value="1"/>
</dbReference>
<feature type="domain" description="N-acetyltransferase" evidence="1">
    <location>
        <begin position="1"/>
        <end position="96"/>
    </location>
</feature>
<evidence type="ECO:0000313" key="3">
    <source>
        <dbReference type="Proteomes" id="UP001165287"/>
    </source>
</evidence>
<evidence type="ECO:0000259" key="1">
    <source>
        <dbReference type="PROSITE" id="PS51186"/>
    </source>
</evidence>
<organism evidence="2 3">
    <name type="scientific">Metabacillus rhizolycopersici</name>
    <dbReference type="NCBI Taxonomy" id="2875709"/>
    <lineage>
        <taxon>Bacteria</taxon>
        <taxon>Bacillati</taxon>
        <taxon>Bacillota</taxon>
        <taxon>Bacilli</taxon>
        <taxon>Bacillales</taxon>
        <taxon>Bacillaceae</taxon>
        <taxon>Metabacillus</taxon>
    </lineage>
</organism>
<comment type="caution">
    <text evidence="2">The sequence shown here is derived from an EMBL/GenBank/DDBJ whole genome shotgun (WGS) entry which is preliminary data.</text>
</comment>
<dbReference type="EMBL" id="JAIQUM010000060">
    <property type="protein sequence ID" value="MBZ5752584.1"/>
    <property type="molecule type" value="Genomic_DNA"/>
</dbReference>
<proteinExistence type="predicted"/>
<name>A0ABS7UWH1_9BACI</name>
<dbReference type="Proteomes" id="UP001165287">
    <property type="component" value="Unassembled WGS sequence"/>
</dbReference>
<dbReference type="Pfam" id="PF00583">
    <property type="entry name" value="Acetyltransf_1"/>
    <property type="match status" value="1"/>
</dbReference>
<sequence length="96" mass="11378">MMRIRKEIFPMLSQDQLPTAEIVKCYIDSNYRRLGIGTILFNQALRFCNDVGYEKVYLHTHLFLPGAIPFWKAKGFEERLAEDNPVWNTVHMDRKM</sequence>
<gene>
    <name evidence="2" type="ORF">K9V48_20635</name>
</gene>
<keyword evidence="3" id="KW-1185">Reference proteome</keyword>
<dbReference type="InterPro" id="IPR000182">
    <property type="entry name" value="GNAT_dom"/>
</dbReference>